<evidence type="ECO:0000259" key="7">
    <source>
        <dbReference type="Pfam" id="PF00590"/>
    </source>
</evidence>
<dbReference type="GO" id="GO:0005737">
    <property type="term" value="C:cytoplasm"/>
    <property type="evidence" value="ECO:0007669"/>
    <property type="project" value="UniProtKB-SubCell"/>
</dbReference>
<dbReference type="PANTHER" id="PTHR46111">
    <property type="entry name" value="RIBOSOMAL RNA SMALL SUBUNIT METHYLTRANSFERASE I"/>
    <property type="match status" value="1"/>
</dbReference>
<dbReference type="SUPFAM" id="SSF53790">
    <property type="entry name" value="Tetrapyrrole methylase"/>
    <property type="match status" value="1"/>
</dbReference>
<evidence type="ECO:0000256" key="1">
    <source>
        <dbReference type="ARBA" id="ARBA00022490"/>
    </source>
</evidence>
<dbReference type="InterPro" id="IPR014777">
    <property type="entry name" value="4pyrrole_Mease_sub1"/>
</dbReference>
<keyword evidence="1 6" id="KW-0963">Cytoplasm</keyword>
<keyword evidence="2 6" id="KW-0698">rRNA processing</keyword>
<evidence type="ECO:0000313" key="9">
    <source>
        <dbReference type="EMBL" id="OAN49315.1"/>
    </source>
</evidence>
<dbReference type="HAMAP" id="MF_01877">
    <property type="entry name" value="16SrRNA_methyltr_I"/>
    <property type="match status" value="1"/>
</dbReference>
<organism evidence="9 10">
    <name type="scientific">Paramagnetospirillum marisnigri</name>
    <dbReference type="NCBI Taxonomy" id="1285242"/>
    <lineage>
        <taxon>Bacteria</taxon>
        <taxon>Pseudomonadati</taxon>
        <taxon>Pseudomonadota</taxon>
        <taxon>Alphaproteobacteria</taxon>
        <taxon>Rhodospirillales</taxon>
        <taxon>Magnetospirillaceae</taxon>
        <taxon>Paramagnetospirillum</taxon>
    </lineage>
</organism>
<sequence>MYLVATPIGNLRDISLRALDVLAHADLVACEDTRVTGKLLRLLGLKAPLTPYHDHNAELARPALMARLAQGEVVALVSDAGTPLVSDPGFRLVAACIEAGIAVTAIPGASATLMALQLSGLPADRFLFGGFLPAKAVARRAALKELESVPASLIFYESPHRVAESLADMVQVLGERQAAVARELTKMHEEVVRGSLAELAARYAQTPPRGEVVVVVAPPGEAPAAAADQLDARLRRAVEDGLSIKDASALVAAETGSARREVYALALRLFRGGNEE</sequence>
<dbReference type="InterPro" id="IPR035996">
    <property type="entry name" value="4pyrrol_Methylase_sf"/>
</dbReference>
<keyword evidence="3 6" id="KW-0489">Methyltransferase</keyword>
<dbReference type="NCBIfam" id="TIGR00096">
    <property type="entry name" value="16S rRNA (cytidine(1402)-2'-O)-methyltransferase"/>
    <property type="match status" value="1"/>
</dbReference>
<protein>
    <recommendedName>
        <fullName evidence="6">Ribosomal RNA small subunit methyltransferase I</fullName>
        <ecNumber evidence="6">2.1.1.198</ecNumber>
    </recommendedName>
    <alternativeName>
        <fullName evidence="6">16S rRNA 2'-O-ribose C1402 methyltransferase</fullName>
    </alternativeName>
    <alternativeName>
        <fullName evidence="6">rRNA (cytidine-2'-O-)-methyltransferase RsmI</fullName>
    </alternativeName>
</protein>
<dbReference type="GO" id="GO:0070677">
    <property type="term" value="F:rRNA (cytosine-2'-O-)-methyltransferase activity"/>
    <property type="evidence" value="ECO:0007669"/>
    <property type="project" value="UniProtKB-UniRule"/>
</dbReference>
<comment type="catalytic activity">
    <reaction evidence="6">
        <text>cytidine(1402) in 16S rRNA + S-adenosyl-L-methionine = 2'-O-methylcytidine(1402) in 16S rRNA + S-adenosyl-L-homocysteine + H(+)</text>
        <dbReference type="Rhea" id="RHEA:42924"/>
        <dbReference type="Rhea" id="RHEA-COMP:10285"/>
        <dbReference type="Rhea" id="RHEA-COMP:10286"/>
        <dbReference type="ChEBI" id="CHEBI:15378"/>
        <dbReference type="ChEBI" id="CHEBI:57856"/>
        <dbReference type="ChEBI" id="CHEBI:59789"/>
        <dbReference type="ChEBI" id="CHEBI:74495"/>
        <dbReference type="ChEBI" id="CHEBI:82748"/>
        <dbReference type="EC" id="2.1.1.198"/>
    </reaction>
</comment>
<dbReference type="Gene3D" id="3.30.950.10">
    <property type="entry name" value="Methyltransferase, Cobalt-precorrin-4 Transmethylase, Domain 2"/>
    <property type="match status" value="1"/>
</dbReference>
<evidence type="ECO:0000256" key="6">
    <source>
        <dbReference type="HAMAP-Rule" id="MF_01877"/>
    </source>
</evidence>
<dbReference type="InterPro" id="IPR053910">
    <property type="entry name" value="RsmI_HTH"/>
</dbReference>
<dbReference type="CDD" id="cd11648">
    <property type="entry name" value="RsmI"/>
    <property type="match status" value="1"/>
</dbReference>
<dbReference type="Proteomes" id="UP000078428">
    <property type="component" value="Unassembled WGS sequence"/>
</dbReference>
<dbReference type="PROSITE" id="PS01296">
    <property type="entry name" value="RSMI"/>
    <property type="match status" value="1"/>
</dbReference>
<dbReference type="InterPro" id="IPR018063">
    <property type="entry name" value="SAM_MeTrfase_RsmI_CS"/>
</dbReference>
<name>A0A178MML0_9PROT</name>
<dbReference type="STRING" id="1285242.A6A04_02985"/>
<dbReference type="Gene3D" id="3.40.1010.10">
    <property type="entry name" value="Cobalt-precorrin-4 Transmethylase, Domain 1"/>
    <property type="match status" value="1"/>
</dbReference>
<dbReference type="AlphaFoldDB" id="A0A178MML0"/>
<evidence type="ECO:0000256" key="3">
    <source>
        <dbReference type="ARBA" id="ARBA00022603"/>
    </source>
</evidence>
<evidence type="ECO:0000256" key="5">
    <source>
        <dbReference type="ARBA" id="ARBA00022691"/>
    </source>
</evidence>
<dbReference type="InterPro" id="IPR000878">
    <property type="entry name" value="4pyrrol_Mease"/>
</dbReference>
<proteinExistence type="inferred from homology"/>
<dbReference type="EMBL" id="LWQT01000066">
    <property type="protein sequence ID" value="OAN49315.1"/>
    <property type="molecule type" value="Genomic_DNA"/>
</dbReference>
<dbReference type="EC" id="2.1.1.198" evidence="6"/>
<keyword evidence="5 6" id="KW-0949">S-adenosyl-L-methionine</keyword>
<feature type="domain" description="Tetrapyrrole methylase" evidence="7">
    <location>
        <begin position="2"/>
        <end position="200"/>
    </location>
</feature>
<comment type="subcellular location">
    <subcellularLocation>
        <location evidence="6">Cytoplasm</location>
    </subcellularLocation>
</comment>
<dbReference type="FunFam" id="3.30.950.10:FF:000002">
    <property type="entry name" value="Ribosomal RNA small subunit methyltransferase I"/>
    <property type="match status" value="1"/>
</dbReference>
<dbReference type="Pfam" id="PF23016">
    <property type="entry name" value="RsmI_C"/>
    <property type="match status" value="1"/>
</dbReference>
<keyword evidence="10" id="KW-1185">Reference proteome</keyword>
<dbReference type="FunFam" id="3.40.1010.10:FF:000007">
    <property type="entry name" value="Ribosomal RNA small subunit methyltransferase I"/>
    <property type="match status" value="1"/>
</dbReference>
<evidence type="ECO:0000313" key="10">
    <source>
        <dbReference type="Proteomes" id="UP000078428"/>
    </source>
</evidence>
<evidence type="ECO:0000256" key="4">
    <source>
        <dbReference type="ARBA" id="ARBA00022679"/>
    </source>
</evidence>
<gene>
    <name evidence="6" type="primary">rsmI</name>
    <name evidence="9" type="ORF">A6A04_02985</name>
</gene>
<dbReference type="PANTHER" id="PTHR46111:SF1">
    <property type="entry name" value="RIBOSOMAL RNA SMALL SUBUNIT METHYLTRANSFERASE I"/>
    <property type="match status" value="1"/>
</dbReference>
<dbReference type="InterPro" id="IPR014776">
    <property type="entry name" value="4pyrrole_Mease_sub2"/>
</dbReference>
<comment type="caution">
    <text evidence="9">The sequence shown here is derived from an EMBL/GenBank/DDBJ whole genome shotgun (WGS) entry which is preliminary data.</text>
</comment>
<evidence type="ECO:0000256" key="2">
    <source>
        <dbReference type="ARBA" id="ARBA00022552"/>
    </source>
</evidence>
<keyword evidence="4 6" id="KW-0808">Transferase</keyword>
<accession>A0A178MML0</accession>
<dbReference type="Pfam" id="PF00590">
    <property type="entry name" value="TP_methylase"/>
    <property type="match status" value="1"/>
</dbReference>
<dbReference type="InterPro" id="IPR008189">
    <property type="entry name" value="rRNA_ssu_MeTfrase_I"/>
</dbReference>
<evidence type="ECO:0000259" key="8">
    <source>
        <dbReference type="Pfam" id="PF23016"/>
    </source>
</evidence>
<comment type="similarity">
    <text evidence="6">Belongs to the methyltransferase superfamily. RsmI family.</text>
</comment>
<comment type="function">
    <text evidence="6">Catalyzes the 2'-O-methylation of the ribose of cytidine 1402 (C1402) in 16S rRNA.</text>
</comment>
<dbReference type="PIRSF" id="PIRSF005917">
    <property type="entry name" value="MTase_YraL"/>
    <property type="match status" value="1"/>
</dbReference>
<feature type="domain" description="RsmI HTH" evidence="8">
    <location>
        <begin position="225"/>
        <end position="269"/>
    </location>
</feature>
<reference evidence="9 10" key="1">
    <citation type="submission" date="2016-04" db="EMBL/GenBank/DDBJ databases">
        <title>Draft genome sequence of freshwater magnetotactic bacteria Magnetospirillum marisnigri SP-1 and Magnetospirillum moscoviense BB-1.</title>
        <authorList>
            <person name="Koziaeva V."/>
            <person name="Dziuba M.V."/>
            <person name="Ivanov T.M."/>
            <person name="Kuznetsov B."/>
            <person name="Grouzdev D.S."/>
        </authorList>
    </citation>
    <scope>NUCLEOTIDE SEQUENCE [LARGE SCALE GENOMIC DNA]</scope>
    <source>
        <strain evidence="9 10">SP-1</strain>
    </source>
</reference>